<dbReference type="RefSeq" id="WP_050429097.1">
    <property type="nucleotide sequence ID" value="NZ_CP012159.1"/>
</dbReference>
<sequence>MAEEEQRTRLIAEIASLLRTEHAMPPDARAAGLTLIGWLARRMPGEDVSRAGVEEMHARLAASGPEPSGLGDGRSD</sequence>
<organism evidence="1 2">
    <name type="scientific">Chondromyces crocatus</name>
    <dbReference type="NCBI Taxonomy" id="52"/>
    <lineage>
        <taxon>Bacteria</taxon>
        <taxon>Pseudomonadati</taxon>
        <taxon>Myxococcota</taxon>
        <taxon>Polyangia</taxon>
        <taxon>Polyangiales</taxon>
        <taxon>Polyangiaceae</taxon>
        <taxon>Chondromyces</taxon>
    </lineage>
</organism>
<reference evidence="1 2" key="1">
    <citation type="submission" date="2015-07" db="EMBL/GenBank/DDBJ databases">
        <title>Genome analysis of myxobacterium Chondromyces crocatus Cm c5 reveals a high potential for natural compound synthesis and the genetic basis for the loss of fruiting body formation.</title>
        <authorList>
            <person name="Zaburannyi N."/>
            <person name="Bunk B."/>
            <person name="Maier J."/>
            <person name="Overmann J."/>
            <person name="Mueller R."/>
        </authorList>
    </citation>
    <scope>NUCLEOTIDE SEQUENCE [LARGE SCALE GENOMIC DNA]</scope>
    <source>
        <strain evidence="1 2">Cm c5</strain>
    </source>
</reference>
<dbReference type="Proteomes" id="UP000067626">
    <property type="component" value="Chromosome"/>
</dbReference>
<dbReference type="AlphaFoldDB" id="A0A0K1E6U9"/>
<accession>A0A0K1E6U9</accession>
<gene>
    <name evidence="1" type="ORF">CMC5_007140</name>
</gene>
<dbReference type="OrthoDB" id="5521872at2"/>
<proteinExistence type="predicted"/>
<name>A0A0K1E6U9_CHOCO</name>
<dbReference type="KEGG" id="ccro:CMC5_007140"/>
<keyword evidence="2" id="KW-1185">Reference proteome</keyword>
<dbReference type="EMBL" id="CP012159">
    <property type="protein sequence ID" value="AKT36596.1"/>
    <property type="molecule type" value="Genomic_DNA"/>
</dbReference>
<evidence type="ECO:0000313" key="2">
    <source>
        <dbReference type="Proteomes" id="UP000067626"/>
    </source>
</evidence>
<protein>
    <submittedName>
        <fullName evidence="1">Uncharacterized protein</fullName>
    </submittedName>
</protein>
<evidence type="ECO:0000313" key="1">
    <source>
        <dbReference type="EMBL" id="AKT36596.1"/>
    </source>
</evidence>